<evidence type="ECO:0000313" key="2">
    <source>
        <dbReference type="Proteomes" id="UP001055072"/>
    </source>
</evidence>
<organism evidence="1 2">
    <name type="scientific">Irpex rosettiformis</name>
    <dbReference type="NCBI Taxonomy" id="378272"/>
    <lineage>
        <taxon>Eukaryota</taxon>
        <taxon>Fungi</taxon>
        <taxon>Dikarya</taxon>
        <taxon>Basidiomycota</taxon>
        <taxon>Agaricomycotina</taxon>
        <taxon>Agaricomycetes</taxon>
        <taxon>Polyporales</taxon>
        <taxon>Irpicaceae</taxon>
        <taxon>Irpex</taxon>
    </lineage>
</organism>
<accession>A0ACB8TWK7</accession>
<dbReference type="EMBL" id="MU274924">
    <property type="protein sequence ID" value="KAI0086407.1"/>
    <property type="molecule type" value="Genomic_DNA"/>
</dbReference>
<reference evidence="1" key="1">
    <citation type="journal article" date="2021" name="Environ. Microbiol.">
        <title>Gene family expansions and transcriptome signatures uncover fungal adaptations to wood decay.</title>
        <authorList>
            <person name="Hage H."/>
            <person name="Miyauchi S."/>
            <person name="Viragh M."/>
            <person name="Drula E."/>
            <person name="Min B."/>
            <person name="Chaduli D."/>
            <person name="Navarro D."/>
            <person name="Favel A."/>
            <person name="Norest M."/>
            <person name="Lesage-Meessen L."/>
            <person name="Balint B."/>
            <person name="Merenyi Z."/>
            <person name="de Eugenio L."/>
            <person name="Morin E."/>
            <person name="Martinez A.T."/>
            <person name="Baldrian P."/>
            <person name="Stursova M."/>
            <person name="Martinez M.J."/>
            <person name="Novotny C."/>
            <person name="Magnuson J.K."/>
            <person name="Spatafora J.W."/>
            <person name="Maurice S."/>
            <person name="Pangilinan J."/>
            <person name="Andreopoulos W."/>
            <person name="LaButti K."/>
            <person name="Hundley H."/>
            <person name="Na H."/>
            <person name="Kuo A."/>
            <person name="Barry K."/>
            <person name="Lipzen A."/>
            <person name="Henrissat B."/>
            <person name="Riley R."/>
            <person name="Ahrendt S."/>
            <person name="Nagy L.G."/>
            <person name="Grigoriev I.V."/>
            <person name="Martin F."/>
            <person name="Rosso M.N."/>
        </authorList>
    </citation>
    <scope>NUCLEOTIDE SEQUENCE</scope>
    <source>
        <strain evidence="1">CBS 384.51</strain>
    </source>
</reference>
<protein>
    <submittedName>
        <fullName evidence="1">Uncharacterized protein</fullName>
    </submittedName>
</protein>
<sequence length="170" mass="18404">MADVQYIQDTNSFGEPTLLLGDASDLLLEDSAAKAMDTRSQLGGSEFTSNGLLGDASFVEEEDVTMMDAVPEDSESTRMMGGESEGFGEATLLNDDLMSNGLLDGPEAGPSTFTSTGTSQSQEDEFPEIRDLLRTYAPKRSETSVVGVHQEEAEEVWFVYNKNRHASEDG</sequence>
<evidence type="ECO:0000313" key="1">
    <source>
        <dbReference type="EMBL" id="KAI0086407.1"/>
    </source>
</evidence>
<comment type="caution">
    <text evidence="1">The sequence shown here is derived from an EMBL/GenBank/DDBJ whole genome shotgun (WGS) entry which is preliminary data.</text>
</comment>
<keyword evidence="2" id="KW-1185">Reference proteome</keyword>
<proteinExistence type="predicted"/>
<name>A0ACB8TWK7_9APHY</name>
<gene>
    <name evidence="1" type="ORF">BDY19DRAFT_360065</name>
</gene>
<dbReference type="Proteomes" id="UP001055072">
    <property type="component" value="Unassembled WGS sequence"/>
</dbReference>